<evidence type="ECO:0000313" key="3">
    <source>
        <dbReference type="EMBL" id="VDK18004.1"/>
    </source>
</evidence>
<keyword evidence="2" id="KW-0812">Transmembrane</keyword>
<sequence>MDTRSKNPDISYMTIISITVPITVAVFTLIAFAFVYFCFCRKSESENDDDSEESVPASLVENAKKAEPRPSQRDKYLPENYDAAAFKFKGPLIIPHRPQFTDVHELDGDPPRPQSADDHVEFDAALNEVGF</sequence>
<feature type="region of interest" description="Disordered" evidence="1">
    <location>
        <begin position="45"/>
        <end position="75"/>
    </location>
</feature>
<proteinExistence type="predicted"/>
<keyword evidence="4" id="KW-1185">Reference proteome</keyword>
<accession>A0A0M3IZX8</accession>
<gene>
    <name evidence="3" type="ORF">ASIM_LOCUS711</name>
</gene>
<evidence type="ECO:0000256" key="1">
    <source>
        <dbReference type="SAM" id="MobiDB-lite"/>
    </source>
</evidence>
<dbReference type="EMBL" id="UYRR01000556">
    <property type="protein sequence ID" value="VDK18004.1"/>
    <property type="molecule type" value="Genomic_DNA"/>
</dbReference>
<dbReference type="AlphaFoldDB" id="A0A0M3IZX8"/>
<feature type="compositionally biased region" description="Basic and acidic residues" evidence="1">
    <location>
        <begin position="62"/>
        <end position="75"/>
    </location>
</feature>
<evidence type="ECO:0000256" key="2">
    <source>
        <dbReference type="SAM" id="Phobius"/>
    </source>
</evidence>
<feature type="transmembrane region" description="Helical" evidence="2">
    <location>
        <begin position="12"/>
        <end position="37"/>
    </location>
</feature>
<keyword evidence="2" id="KW-1133">Transmembrane helix</keyword>
<dbReference type="WBParaSite" id="ASIM_0000081201-mRNA-1">
    <property type="protein sequence ID" value="ASIM_0000081201-mRNA-1"/>
    <property type="gene ID" value="ASIM_0000081201"/>
</dbReference>
<evidence type="ECO:0000313" key="4">
    <source>
        <dbReference type="Proteomes" id="UP000267096"/>
    </source>
</evidence>
<reference evidence="3 4" key="2">
    <citation type="submission" date="2018-11" db="EMBL/GenBank/DDBJ databases">
        <authorList>
            <consortium name="Pathogen Informatics"/>
        </authorList>
    </citation>
    <scope>NUCLEOTIDE SEQUENCE [LARGE SCALE GENOMIC DNA]</scope>
</reference>
<organism evidence="5">
    <name type="scientific">Anisakis simplex</name>
    <name type="common">Herring worm</name>
    <dbReference type="NCBI Taxonomy" id="6269"/>
    <lineage>
        <taxon>Eukaryota</taxon>
        <taxon>Metazoa</taxon>
        <taxon>Ecdysozoa</taxon>
        <taxon>Nematoda</taxon>
        <taxon>Chromadorea</taxon>
        <taxon>Rhabditida</taxon>
        <taxon>Spirurina</taxon>
        <taxon>Ascaridomorpha</taxon>
        <taxon>Ascaridoidea</taxon>
        <taxon>Anisakidae</taxon>
        <taxon>Anisakis</taxon>
        <taxon>Anisakis simplex complex</taxon>
    </lineage>
</organism>
<evidence type="ECO:0000313" key="5">
    <source>
        <dbReference type="WBParaSite" id="ASIM_0000081201-mRNA-1"/>
    </source>
</evidence>
<reference evidence="5" key="1">
    <citation type="submission" date="2017-02" db="UniProtKB">
        <authorList>
            <consortium name="WormBaseParasite"/>
        </authorList>
    </citation>
    <scope>IDENTIFICATION</scope>
</reference>
<dbReference type="Proteomes" id="UP000267096">
    <property type="component" value="Unassembled WGS sequence"/>
</dbReference>
<keyword evidence="2" id="KW-0472">Membrane</keyword>
<name>A0A0M3IZX8_ANISI</name>
<dbReference type="OrthoDB" id="5842775at2759"/>
<protein>
    <submittedName>
        <fullName evidence="5">Cadherin_C domain-containing protein</fullName>
    </submittedName>
</protein>